<feature type="transmembrane region" description="Helical" evidence="7">
    <location>
        <begin position="123"/>
        <end position="151"/>
    </location>
</feature>
<protein>
    <submittedName>
        <fullName evidence="8">Uncharacterized protein</fullName>
    </submittedName>
</protein>
<evidence type="ECO:0000256" key="4">
    <source>
        <dbReference type="ARBA" id="ARBA00022989"/>
    </source>
</evidence>
<feature type="transmembrane region" description="Helical" evidence="7">
    <location>
        <begin position="54"/>
        <end position="76"/>
    </location>
</feature>
<evidence type="ECO:0000256" key="2">
    <source>
        <dbReference type="ARBA" id="ARBA00022448"/>
    </source>
</evidence>
<keyword evidence="5 7" id="KW-0472">Membrane</keyword>
<dbReference type="PANTHER" id="PTHR45649:SF9">
    <property type="entry name" value="AMINO-ACID PERMEASE 2"/>
    <property type="match status" value="1"/>
</dbReference>
<feature type="transmembrane region" description="Helical" evidence="7">
    <location>
        <begin position="88"/>
        <end position="111"/>
    </location>
</feature>
<reference evidence="8 9" key="1">
    <citation type="submission" date="2021-12" db="EMBL/GenBank/DDBJ databases">
        <title>High titer production of polyol ester of fatty acids by Rhodotorula paludigena BS15 towards product separation-free biomass refinery.</title>
        <authorList>
            <person name="Mano J."/>
            <person name="Ono H."/>
            <person name="Tanaka T."/>
            <person name="Naito K."/>
            <person name="Sushida H."/>
            <person name="Ike M."/>
            <person name="Tokuyasu K."/>
            <person name="Kitaoka M."/>
        </authorList>
    </citation>
    <scope>NUCLEOTIDE SEQUENCE [LARGE SCALE GENOMIC DNA]</scope>
    <source>
        <strain evidence="8 9">BS15</strain>
    </source>
</reference>
<feature type="transmembrane region" description="Helical" evidence="7">
    <location>
        <begin position="459"/>
        <end position="477"/>
    </location>
</feature>
<dbReference type="EMBL" id="BQKY01000016">
    <property type="protein sequence ID" value="GJN94066.1"/>
    <property type="molecule type" value="Genomic_DNA"/>
</dbReference>
<feature type="transmembrane region" description="Helical" evidence="7">
    <location>
        <begin position="163"/>
        <end position="182"/>
    </location>
</feature>
<evidence type="ECO:0000256" key="3">
    <source>
        <dbReference type="ARBA" id="ARBA00022692"/>
    </source>
</evidence>
<dbReference type="GO" id="GO:0016020">
    <property type="term" value="C:membrane"/>
    <property type="evidence" value="ECO:0007669"/>
    <property type="project" value="UniProtKB-SubCell"/>
</dbReference>
<name>A0AAV5GNA0_9BASI</name>
<dbReference type="Gene3D" id="1.20.1740.10">
    <property type="entry name" value="Amino acid/polyamine transporter I"/>
    <property type="match status" value="1"/>
</dbReference>
<dbReference type="Proteomes" id="UP001342314">
    <property type="component" value="Unassembled WGS sequence"/>
</dbReference>
<evidence type="ECO:0000313" key="9">
    <source>
        <dbReference type="Proteomes" id="UP001342314"/>
    </source>
</evidence>
<evidence type="ECO:0000256" key="6">
    <source>
        <dbReference type="SAM" id="MobiDB-lite"/>
    </source>
</evidence>
<dbReference type="GO" id="GO:0022857">
    <property type="term" value="F:transmembrane transporter activity"/>
    <property type="evidence" value="ECO:0007669"/>
    <property type="project" value="InterPro"/>
</dbReference>
<evidence type="ECO:0000313" key="8">
    <source>
        <dbReference type="EMBL" id="GJN94066.1"/>
    </source>
</evidence>
<feature type="transmembrane region" description="Helical" evidence="7">
    <location>
        <begin position="324"/>
        <end position="346"/>
    </location>
</feature>
<feature type="region of interest" description="Disordered" evidence="6">
    <location>
        <begin position="1"/>
        <end position="30"/>
    </location>
</feature>
<keyword evidence="9" id="KW-1185">Reference proteome</keyword>
<evidence type="ECO:0000256" key="7">
    <source>
        <dbReference type="SAM" id="Phobius"/>
    </source>
</evidence>
<evidence type="ECO:0000256" key="1">
    <source>
        <dbReference type="ARBA" id="ARBA00004141"/>
    </source>
</evidence>
<dbReference type="AlphaFoldDB" id="A0AAV5GNA0"/>
<keyword evidence="2" id="KW-0813">Transport</keyword>
<accession>A0AAV5GNA0</accession>
<comment type="caution">
    <text evidence="8">The sequence shown here is derived from an EMBL/GenBank/DDBJ whole genome shotgun (WGS) entry which is preliminary data.</text>
</comment>
<feature type="compositionally biased region" description="Polar residues" evidence="6">
    <location>
        <begin position="1"/>
        <end position="10"/>
    </location>
</feature>
<keyword evidence="3 7" id="KW-0812">Transmembrane</keyword>
<dbReference type="PANTHER" id="PTHR45649">
    <property type="entry name" value="AMINO-ACID PERMEASE BAT1"/>
    <property type="match status" value="1"/>
</dbReference>
<dbReference type="Pfam" id="PF13520">
    <property type="entry name" value="AA_permease_2"/>
    <property type="match status" value="1"/>
</dbReference>
<evidence type="ECO:0000256" key="5">
    <source>
        <dbReference type="ARBA" id="ARBA00023136"/>
    </source>
</evidence>
<keyword evidence="4 7" id="KW-1133">Transmembrane helix</keyword>
<feature type="transmembrane region" description="Helical" evidence="7">
    <location>
        <begin position="378"/>
        <end position="404"/>
    </location>
</feature>
<sequence>MQSSASSITGGSREKHSPASERNPANFDEVHSTAGSDEAILARLGYKQEFKREFTNLSTISFAFSIMGVASSVVTTFNTPFSLGGPASVVWCWFLAYPTNGGLYSASVYLVPKRHRALMGWSVGWLNLLGQAAGVASTEFGLSQMIFAAVSLSTNGRFVANHWQTYLLFLGLLVIHGTLNSVGTRLLSTMTRTFVFFNLGTVVAVVISLLACTDNKNSASYTFTHHINASGWSSDGLTFLLGLLSVQWTMTDYDATAHISEEVKRAQFAAPAAIWIAVLGTGIAGWIYNIVFVLCAGDMADTGDFGVSGYAPAQILWQNVPRPLFYVLWAFICFIAFQVVATATHANARSFHAFSRDRGMPDGGFFMKLAPNHVPINAVWLVMVIAAALGMDSSYLFSIVAHMIHRNHPEVNFKPGPFYLGTGWLGWTVRILAVGWTATVCVILSLPVALPVLASTMNYASPVTGAVLIIALSWFFLGGRRHYKGPRNVLAEEKTQKVAPTGDDLDEIK</sequence>
<proteinExistence type="predicted"/>
<feature type="transmembrane region" description="Helical" evidence="7">
    <location>
        <begin position="194"/>
        <end position="211"/>
    </location>
</feature>
<dbReference type="InterPro" id="IPR002293">
    <property type="entry name" value="AA/rel_permease1"/>
</dbReference>
<gene>
    <name evidence="8" type="ORF">Rhopal_007130-T1</name>
</gene>
<feature type="transmembrane region" description="Helical" evidence="7">
    <location>
        <begin position="424"/>
        <end position="453"/>
    </location>
</feature>
<organism evidence="8 9">
    <name type="scientific">Rhodotorula paludigena</name>
    <dbReference type="NCBI Taxonomy" id="86838"/>
    <lineage>
        <taxon>Eukaryota</taxon>
        <taxon>Fungi</taxon>
        <taxon>Dikarya</taxon>
        <taxon>Basidiomycota</taxon>
        <taxon>Pucciniomycotina</taxon>
        <taxon>Microbotryomycetes</taxon>
        <taxon>Sporidiobolales</taxon>
        <taxon>Sporidiobolaceae</taxon>
        <taxon>Rhodotorula</taxon>
    </lineage>
</organism>
<feature type="transmembrane region" description="Helical" evidence="7">
    <location>
        <begin position="272"/>
        <end position="295"/>
    </location>
</feature>
<comment type="subcellular location">
    <subcellularLocation>
        <location evidence="1">Membrane</location>
        <topology evidence="1">Multi-pass membrane protein</topology>
    </subcellularLocation>
</comment>
<dbReference type="PIRSF" id="PIRSF006060">
    <property type="entry name" value="AA_transporter"/>
    <property type="match status" value="1"/>
</dbReference>